<comment type="subunit">
    <text evidence="3 11">Tetramer of two alpha and two beta subunits.</text>
</comment>
<dbReference type="InterPro" id="IPR008909">
    <property type="entry name" value="DALR_anticod-bd"/>
</dbReference>
<dbReference type="GO" id="GO:0005829">
    <property type="term" value="C:cytosol"/>
    <property type="evidence" value="ECO:0007669"/>
    <property type="project" value="TreeGrafter"/>
</dbReference>
<dbReference type="InterPro" id="IPR006194">
    <property type="entry name" value="Gly-tRNA-synth_heterodimer"/>
</dbReference>
<evidence type="ECO:0000256" key="3">
    <source>
        <dbReference type="ARBA" id="ARBA00011209"/>
    </source>
</evidence>
<dbReference type="GO" id="GO:0005524">
    <property type="term" value="F:ATP binding"/>
    <property type="evidence" value="ECO:0007669"/>
    <property type="project" value="UniProtKB-UniRule"/>
</dbReference>
<dbReference type="HAMAP" id="MF_00255">
    <property type="entry name" value="Gly_tRNA_synth_beta"/>
    <property type="match status" value="1"/>
</dbReference>
<name>A0A177MHK9_METMH</name>
<comment type="catalytic activity">
    <reaction evidence="10 11">
        <text>tRNA(Gly) + glycine + ATP = glycyl-tRNA(Gly) + AMP + diphosphate</text>
        <dbReference type="Rhea" id="RHEA:16013"/>
        <dbReference type="Rhea" id="RHEA-COMP:9664"/>
        <dbReference type="Rhea" id="RHEA-COMP:9683"/>
        <dbReference type="ChEBI" id="CHEBI:30616"/>
        <dbReference type="ChEBI" id="CHEBI:33019"/>
        <dbReference type="ChEBI" id="CHEBI:57305"/>
        <dbReference type="ChEBI" id="CHEBI:78442"/>
        <dbReference type="ChEBI" id="CHEBI:78522"/>
        <dbReference type="ChEBI" id="CHEBI:456215"/>
        <dbReference type="EC" id="6.1.1.14"/>
    </reaction>
</comment>
<dbReference type="PANTHER" id="PTHR30075:SF2">
    <property type="entry name" value="GLYCINE--TRNA LIGASE, CHLOROPLASTIC_MITOCHONDRIAL 2"/>
    <property type="match status" value="1"/>
</dbReference>
<dbReference type="PROSITE" id="PS50861">
    <property type="entry name" value="AA_TRNA_LIGASE_II_GLYAB"/>
    <property type="match status" value="1"/>
</dbReference>
<dbReference type="Pfam" id="PF05746">
    <property type="entry name" value="DALR_1"/>
    <property type="match status" value="1"/>
</dbReference>
<sequence>MNKKRDLLVEIGTEELPPKALKTLSLAFAHEIEQDLGKNGFGFERTEVFATPRRLAVKVINLDEISQPTLQLGPPVSISFDTNGNPTVVAEKFAEKLGCAISDLKRVGEGKNEKLSYEIPGATAVQLIPSFIETALSRLPIPKLMYWGELTTLPTITQVNNERHFDEHSWYGYELDKKPGFVRPVQWLLLLFGNEALEMTLFGLTSVKHTFGHRFHAPYPLPLSNPDEYPEILKQQGKVTAGFEERMTIIRDAANQAASNVGGIAHIEDDLLEEVAALNEWPVPVVGNFDARFLELPQEVLITTMQANQKYFPVKNAAGRLLPHFITFANIESSNPESIRQGNERVVLPRLVDAEFFWKQDRKQSLAERVESLKSIVFQKDLGTLFDKTERVANLAALIAEKLGANVALAKRSALLAKTDLMTNMVGEFANLQGTMGRYYAAADGEHADVALALEEHYYPKQSGGATPSGPIGQVLALAEKIDTLAGIFSAGLIPTGDKDPYALRRATLGILRVLIENGIALDVVELLDAALDQFSHDFNKVETRQKVIGFLFDRLKGYCLDQGYTSHEFEAVLAVNPTSPLDFMLRIRAVQSFRTLPEAESLAAANKRIINILKKSDQAPTETIGTLVEAAEKNLLAAAEQSETDILPLLAEQNYPLALSRLAQLRDSVDAFFDNVMVNTDDEALRNSRLALLAKLSNQFLKIADISKLQS</sequence>
<evidence type="ECO:0000313" key="14">
    <source>
        <dbReference type="Proteomes" id="UP000077763"/>
    </source>
</evidence>
<dbReference type="RefSeq" id="WP_064036517.1">
    <property type="nucleotide sequence ID" value="NZ_LUUH01000047.1"/>
</dbReference>
<evidence type="ECO:0000256" key="7">
    <source>
        <dbReference type="ARBA" id="ARBA00022840"/>
    </source>
</evidence>
<keyword evidence="8 11" id="KW-0648">Protein biosynthesis</keyword>
<evidence type="ECO:0000256" key="8">
    <source>
        <dbReference type="ARBA" id="ARBA00022917"/>
    </source>
</evidence>
<dbReference type="GO" id="GO:0004820">
    <property type="term" value="F:glycine-tRNA ligase activity"/>
    <property type="evidence" value="ECO:0007669"/>
    <property type="project" value="UniProtKB-UniRule"/>
</dbReference>
<comment type="subcellular location">
    <subcellularLocation>
        <location evidence="1 11">Cytoplasm</location>
    </subcellularLocation>
</comment>
<accession>A0A177MHK9</accession>
<dbReference type="SUPFAM" id="SSF109604">
    <property type="entry name" value="HD-domain/PDEase-like"/>
    <property type="match status" value="1"/>
</dbReference>
<dbReference type="EC" id="6.1.1.14" evidence="11"/>
<evidence type="ECO:0000256" key="5">
    <source>
        <dbReference type="ARBA" id="ARBA00022598"/>
    </source>
</evidence>
<evidence type="ECO:0000256" key="1">
    <source>
        <dbReference type="ARBA" id="ARBA00004496"/>
    </source>
</evidence>
<dbReference type="GO" id="GO:0006420">
    <property type="term" value="P:arginyl-tRNA aminoacylation"/>
    <property type="evidence" value="ECO:0007669"/>
    <property type="project" value="InterPro"/>
</dbReference>
<evidence type="ECO:0000259" key="12">
    <source>
        <dbReference type="Pfam" id="PF05746"/>
    </source>
</evidence>
<gene>
    <name evidence="11 13" type="primary">glyS</name>
    <name evidence="13" type="ORF">A1353_12160</name>
</gene>
<dbReference type="NCBIfam" id="TIGR00211">
    <property type="entry name" value="glyS"/>
    <property type="match status" value="1"/>
</dbReference>
<evidence type="ECO:0000256" key="11">
    <source>
        <dbReference type="HAMAP-Rule" id="MF_00255"/>
    </source>
</evidence>
<dbReference type="GO" id="GO:0006426">
    <property type="term" value="P:glycyl-tRNA aminoacylation"/>
    <property type="evidence" value="ECO:0007669"/>
    <property type="project" value="UniProtKB-UniRule"/>
</dbReference>
<dbReference type="PANTHER" id="PTHR30075">
    <property type="entry name" value="GLYCYL-TRNA SYNTHETASE"/>
    <property type="match status" value="1"/>
</dbReference>
<organism evidence="13 14">
    <name type="scientific">Methylomonas methanica</name>
    <dbReference type="NCBI Taxonomy" id="421"/>
    <lineage>
        <taxon>Bacteria</taxon>
        <taxon>Pseudomonadati</taxon>
        <taxon>Pseudomonadota</taxon>
        <taxon>Gammaproteobacteria</taxon>
        <taxon>Methylococcales</taxon>
        <taxon>Methylococcaceae</taxon>
        <taxon>Methylomonas</taxon>
    </lineage>
</organism>
<evidence type="ECO:0000256" key="9">
    <source>
        <dbReference type="ARBA" id="ARBA00023146"/>
    </source>
</evidence>
<evidence type="ECO:0000256" key="10">
    <source>
        <dbReference type="ARBA" id="ARBA00047937"/>
    </source>
</evidence>
<evidence type="ECO:0000256" key="2">
    <source>
        <dbReference type="ARBA" id="ARBA00008226"/>
    </source>
</evidence>
<comment type="caution">
    <text evidence="13">The sequence shown here is derived from an EMBL/GenBank/DDBJ whole genome shotgun (WGS) entry which is preliminary data.</text>
</comment>
<feature type="domain" description="DALR anticodon binding" evidence="12">
    <location>
        <begin position="605"/>
        <end position="699"/>
    </location>
</feature>
<keyword evidence="9 11" id="KW-0030">Aminoacyl-tRNA synthetase</keyword>
<protein>
    <recommendedName>
        <fullName evidence="11">Glycine--tRNA ligase beta subunit</fullName>
        <ecNumber evidence="11">6.1.1.14</ecNumber>
    </recommendedName>
    <alternativeName>
        <fullName evidence="11">Glycyl-tRNA synthetase beta subunit</fullName>
        <shortName evidence="11">GlyRS</shortName>
    </alternativeName>
</protein>
<evidence type="ECO:0000256" key="6">
    <source>
        <dbReference type="ARBA" id="ARBA00022741"/>
    </source>
</evidence>
<proteinExistence type="inferred from homology"/>
<keyword evidence="6 11" id="KW-0547">Nucleotide-binding</keyword>
<keyword evidence="7 11" id="KW-0067">ATP-binding</keyword>
<dbReference type="GO" id="GO:0004814">
    <property type="term" value="F:arginine-tRNA ligase activity"/>
    <property type="evidence" value="ECO:0007669"/>
    <property type="project" value="InterPro"/>
</dbReference>
<keyword evidence="5 11" id="KW-0436">Ligase</keyword>
<evidence type="ECO:0000256" key="4">
    <source>
        <dbReference type="ARBA" id="ARBA00022490"/>
    </source>
</evidence>
<comment type="similarity">
    <text evidence="2 11">Belongs to the class-II aminoacyl-tRNA synthetase family.</text>
</comment>
<keyword evidence="4 11" id="KW-0963">Cytoplasm</keyword>
<dbReference type="InterPro" id="IPR015944">
    <property type="entry name" value="Gly-tRNA-synth_bsu"/>
</dbReference>
<reference evidence="14" key="1">
    <citation type="submission" date="2016-03" db="EMBL/GenBank/DDBJ databases">
        <authorList>
            <person name="Heylen K."/>
            <person name="De Vos P."/>
            <person name="Vekeman B."/>
        </authorList>
    </citation>
    <scope>NUCLEOTIDE SEQUENCE [LARGE SCALE GENOMIC DNA]</scope>
    <source>
        <strain evidence="14">R-45371</strain>
    </source>
</reference>
<evidence type="ECO:0000313" key="13">
    <source>
        <dbReference type="EMBL" id="OAI04934.1"/>
    </source>
</evidence>
<dbReference type="EMBL" id="LUUH01000047">
    <property type="protein sequence ID" value="OAI04934.1"/>
    <property type="molecule type" value="Genomic_DNA"/>
</dbReference>
<dbReference type="AlphaFoldDB" id="A0A177MHK9"/>
<dbReference type="PRINTS" id="PR01045">
    <property type="entry name" value="TRNASYNTHGB"/>
</dbReference>
<dbReference type="Pfam" id="PF02092">
    <property type="entry name" value="tRNA_synt_2f"/>
    <property type="match status" value="1"/>
</dbReference>
<dbReference type="Proteomes" id="UP000077763">
    <property type="component" value="Unassembled WGS sequence"/>
</dbReference>